<reference evidence="1" key="2">
    <citation type="submission" date="2020-11" db="EMBL/GenBank/DDBJ databases">
        <authorList>
            <person name="McCartney M.A."/>
            <person name="Auch B."/>
            <person name="Kono T."/>
            <person name="Mallez S."/>
            <person name="Becker A."/>
            <person name="Gohl D.M."/>
            <person name="Silverstein K.A.T."/>
            <person name="Koren S."/>
            <person name="Bechman K.B."/>
            <person name="Herman A."/>
            <person name="Abrahante J.E."/>
            <person name="Garbe J."/>
        </authorList>
    </citation>
    <scope>NUCLEOTIDE SEQUENCE</scope>
    <source>
        <strain evidence="1">Duluth1</strain>
        <tissue evidence="1">Whole animal</tissue>
    </source>
</reference>
<comment type="caution">
    <text evidence="1">The sequence shown here is derived from an EMBL/GenBank/DDBJ whole genome shotgun (WGS) entry which is preliminary data.</text>
</comment>
<evidence type="ECO:0000313" key="1">
    <source>
        <dbReference type="EMBL" id="KAH3854533.1"/>
    </source>
</evidence>
<keyword evidence="2" id="KW-1185">Reference proteome</keyword>
<evidence type="ECO:0000313" key="2">
    <source>
        <dbReference type="Proteomes" id="UP000828390"/>
    </source>
</evidence>
<dbReference type="AlphaFoldDB" id="A0A9D4R535"/>
<protein>
    <submittedName>
        <fullName evidence="1">Uncharacterized protein</fullName>
    </submittedName>
</protein>
<gene>
    <name evidence="1" type="ORF">DPMN_097076</name>
</gene>
<dbReference type="Proteomes" id="UP000828390">
    <property type="component" value="Unassembled WGS sequence"/>
</dbReference>
<sequence length="91" mass="10501">MYTHNWYKLSLQNPALTIQLLVYFPYFRKERERCHSQASESSQTSAPTPTKSLLEHSASVCEITEARLAEVTQQDRLDMLVSLYSKCLEGM</sequence>
<accession>A0A9D4R535</accession>
<reference evidence="1" key="1">
    <citation type="journal article" date="2019" name="bioRxiv">
        <title>The Genome of the Zebra Mussel, Dreissena polymorpha: A Resource for Invasive Species Research.</title>
        <authorList>
            <person name="McCartney M.A."/>
            <person name="Auch B."/>
            <person name="Kono T."/>
            <person name="Mallez S."/>
            <person name="Zhang Y."/>
            <person name="Obille A."/>
            <person name="Becker A."/>
            <person name="Abrahante J.E."/>
            <person name="Garbe J."/>
            <person name="Badalamenti J.P."/>
            <person name="Herman A."/>
            <person name="Mangelson H."/>
            <person name="Liachko I."/>
            <person name="Sullivan S."/>
            <person name="Sone E.D."/>
            <person name="Koren S."/>
            <person name="Silverstein K.A.T."/>
            <person name="Beckman K.B."/>
            <person name="Gohl D.M."/>
        </authorList>
    </citation>
    <scope>NUCLEOTIDE SEQUENCE</scope>
    <source>
        <strain evidence="1">Duluth1</strain>
        <tissue evidence="1">Whole animal</tissue>
    </source>
</reference>
<proteinExistence type="predicted"/>
<name>A0A9D4R535_DREPO</name>
<organism evidence="1 2">
    <name type="scientific">Dreissena polymorpha</name>
    <name type="common">Zebra mussel</name>
    <name type="synonym">Mytilus polymorpha</name>
    <dbReference type="NCBI Taxonomy" id="45954"/>
    <lineage>
        <taxon>Eukaryota</taxon>
        <taxon>Metazoa</taxon>
        <taxon>Spiralia</taxon>
        <taxon>Lophotrochozoa</taxon>
        <taxon>Mollusca</taxon>
        <taxon>Bivalvia</taxon>
        <taxon>Autobranchia</taxon>
        <taxon>Heteroconchia</taxon>
        <taxon>Euheterodonta</taxon>
        <taxon>Imparidentia</taxon>
        <taxon>Neoheterodontei</taxon>
        <taxon>Myida</taxon>
        <taxon>Dreissenoidea</taxon>
        <taxon>Dreissenidae</taxon>
        <taxon>Dreissena</taxon>
    </lineage>
</organism>
<dbReference type="EMBL" id="JAIWYP010000003">
    <property type="protein sequence ID" value="KAH3854533.1"/>
    <property type="molecule type" value="Genomic_DNA"/>
</dbReference>